<name>A0AAE0W1K2_9BIVA</name>
<dbReference type="EMBL" id="JAEAOA010002203">
    <property type="protein sequence ID" value="KAK3598066.1"/>
    <property type="molecule type" value="Genomic_DNA"/>
</dbReference>
<reference evidence="2" key="1">
    <citation type="journal article" date="2021" name="Genome Biol. Evol.">
        <title>A High-Quality Reference Genome for a Parasitic Bivalve with Doubly Uniparental Inheritance (Bivalvia: Unionida).</title>
        <authorList>
            <person name="Smith C.H."/>
        </authorList>
    </citation>
    <scope>NUCLEOTIDE SEQUENCE</scope>
    <source>
        <strain evidence="2">CHS0354</strain>
    </source>
</reference>
<dbReference type="InterPro" id="IPR036939">
    <property type="entry name" value="Cu2_ascorb_mOase_N_sf"/>
</dbReference>
<dbReference type="InterPro" id="IPR008977">
    <property type="entry name" value="PHM/PNGase_F_dom_sf"/>
</dbReference>
<proteinExistence type="predicted"/>
<accession>A0AAE0W1K2</accession>
<sequence length="112" mass="12227">MTVRFPVSAVPQKETTYKCMIFDLPQDGDYHLVANKPIIDNVNMMHHIIVYGCGDAGNSSIPLMQPYDCFMSPGGGCSEIIGLWAVGVSGQCHHESSGFRIGVNGYKRAAFE</sequence>
<evidence type="ECO:0000259" key="1">
    <source>
        <dbReference type="Pfam" id="PF01082"/>
    </source>
</evidence>
<reference evidence="2" key="2">
    <citation type="journal article" date="2021" name="Genome Biol. Evol.">
        <title>Developing a high-quality reference genome for a parasitic bivalve with doubly uniparental inheritance (Bivalvia: Unionida).</title>
        <authorList>
            <person name="Smith C.H."/>
        </authorList>
    </citation>
    <scope>NUCLEOTIDE SEQUENCE</scope>
    <source>
        <strain evidence="2">CHS0354</strain>
        <tissue evidence="2">Mantle</tissue>
    </source>
</reference>
<reference evidence="2" key="3">
    <citation type="submission" date="2023-05" db="EMBL/GenBank/DDBJ databases">
        <authorList>
            <person name="Smith C.H."/>
        </authorList>
    </citation>
    <scope>NUCLEOTIDE SEQUENCE</scope>
    <source>
        <strain evidence="2">CHS0354</strain>
        <tissue evidence="2">Mantle</tissue>
    </source>
</reference>
<comment type="caution">
    <text evidence="2">The sequence shown here is derived from an EMBL/GenBank/DDBJ whole genome shotgun (WGS) entry which is preliminary data.</text>
</comment>
<dbReference type="AlphaFoldDB" id="A0AAE0W1K2"/>
<dbReference type="InterPro" id="IPR000945">
    <property type="entry name" value="DBH-like"/>
</dbReference>
<dbReference type="Gene3D" id="2.60.120.310">
    <property type="entry name" value="Copper type II, ascorbate-dependent monooxygenase, N-terminal domain"/>
    <property type="match status" value="1"/>
</dbReference>
<dbReference type="Pfam" id="PF01082">
    <property type="entry name" value="Cu2_monooxygen"/>
    <property type="match status" value="1"/>
</dbReference>
<protein>
    <recommendedName>
        <fullName evidence="1">Copper type II ascorbate-dependent monooxygenase N-terminal domain-containing protein</fullName>
    </recommendedName>
</protein>
<feature type="non-terminal residue" evidence="2">
    <location>
        <position position="1"/>
    </location>
</feature>
<evidence type="ECO:0000313" key="3">
    <source>
        <dbReference type="Proteomes" id="UP001195483"/>
    </source>
</evidence>
<dbReference type="PANTHER" id="PTHR10157:SF23">
    <property type="entry name" value="MOXD1 HOMOLOG 1"/>
    <property type="match status" value="1"/>
</dbReference>
<keyword evidence="3" id="KW-1185">Reference proteome</keyword>
<dbReference type="GO" id="GO:0004500">
    <property type="term" value="F:dopamine beta-monooxygenase activity"/>
    <property type="evidence" value="ECO:0007669"/>
    <property type="project" value="InterPro"/>
</dbReference>
<gene>
    <name evidence="2" type="ORF">CHS0354_037631</name>
</gene>
<dbReference type="SUPFAM" id="SSF49742">
    <property type="entry name" value="PHM/PNGase F"/>
    <property type="match status" value="1"/>
</dbReference>
<evidence type="ECO:0000313" key="2">
    <source>
        <dbReference type="EMBL" id="KAK3598066.1"/>
    </source>
</evidence>
<dbReference type="Proteomes" id="UP001195483">
    <property type="component" value="Unassembled WGS sequence"/>
</dbReference>
<dbReference type="PANTHER" id="PTHR10157">
    <property type="entry name" value="DOPAMINE BETA HYDROXYLASE RELATED"/>
    <property type="match status" value="1"/>
</dbReference>
<dbReference type="GO" id="GO:0005507">
    <property type="term" value="F:copper ion binding"/>
    <property type="evidence" value="ECO:0007669"/>
    <property type="project" value="InterPro"/>
</dbReference>
<organism evidence="2 3">
    <name type="scientific">Potamilus streckersoni</name>
    <dbReference type="NCBI Taxonomy" id="2493646"/>
    <lineage>
        <taxon>Eukaryota</taxon>
        <taxon>Metazoa</taxon>
        <taxon>Spiralia</taxon>
        <taxon>Lophotrochozoa</taxon>
        <taxon>Mollusca</taxon>
        <taxon>Bivalvia</taxon>
        <taxon>Autobranchia</taxon>
        <taxon>Heteroconchia</taxon>
        <taxon>Palaeoheterodonta</taxon>
        <taxon>Unionida</taxon>
        <taxon>Unionoidea</taxon>
        <taxon>Unionidae</taxon>
        <taxon>Ambleminae</taxon>
        <taxon>Lampsilini</taxon>
        <taxon>Potamilus</taxon>
    </lineage>
</organism>
<feature type="domain" description="Copper type II ascorbate-dependent monooxygenase N-terminal" evidence="1">
    <location>
        <begin position="3"/>
        <end position="106"/>
    </location>
</feature>
<dbReference type="InterPro" id="IPR000323">
    <property type="entry name" value="Cu2_ascorb_mOase_N"/>
</dbReference>